<evidence type="ECO:0000313" key="1">
    <source>
        <dbReference type="EMBL" id="KAJ1941999.1"/>
    </source>
</evidence>
<dbReference type="Proteomes" id="UP001150603">
    <property type="component" value="Unassembled WGS sequence"/>
</dbReference>
<sequence length="140" mass="15501">MSSTTQCTICHDAASKYKCPKCFVGYCSVKCFKIHKSEPCAAPAPEPPKPTPKPKPKQQASAKVPEIDDEEEEEKHRLKAEDLKKLGTSIRLKELLQDPSLRTLIAAALADPDPISAIRSLRQQTGFEELAQELIQTTQN</sequence>
<comment type="caution">
    <text evidence="1">The sequence shown here is derived from an EMBL/GenBank/DDBJ whole genome shotgun (WGS) entry which is preliminary data.</text>
</comment>
<gene>
    <name evidence="1" type="ORF">FBU59_003335</name>
</gene>
<keyword evidence="2" id="KW-1185">Reference proteome</keyword>
<accession>A0ACC1J8X1</accession>
<reference evidence="1" key="1">
    <citation type="submission" date="2022-07" db="EMBL/GenBank/DDBJ databases">
        <title>Phylogenomic reconstructions and comparative analyses of Kickxellomycotina fungi.</title>
        <authorList>
            <person name="Reynolds N.K."/>
            <person name="Stajich J.E."/>
            <person name="Barry K."/>
            <person name="Grigoriev I.V."/>
            <person name="Crous P."/>
            <person name="Smith M.E."/>
        </authorList>
    </citation>
    <scope>NUCLEOTIDE SEQUENCE</scope>
    <source>
        <strain evidence="1">NRRL 5244</strain>
    </source>
</reference>
<dbReference type="EMBL" id="JANBPW010002093">
    <property type="protein sequence ID" value="KAJ1941999.1"/>
    <property type="molecule type" value="Genomic_DNA"/>
</dbReference>
<name>A0ACC1J8X1_9FUNG</name>
<protein>
    <submittedName>
        <fullName evidence="1">Uncharacterized protein</fullName>
    </submittedName>
</protein>
<proteinExistence type="predicted"/>
<evidence type="ECO:0000313" key="2">
    <source>
        <dbReference type="Proteomes" id="UP001150603"/>
    </source>
</evidence>
<organism evidence="1 2">
    <name type="scientific">Linderina macrospora</name>
    <dbReference type="NCBI Taxonomy" id="4868"/>
    <lineage>
        <taxon>Eukaryota</taxon>
        <taxon>Fungi</taxon>
        <taxon>Fungi incertae sedis</taxon>
        <taxon>Zoopagomycota</taxon>
        <taxon>Kickxellomycotina</taxon>
        <taxon>Kickxellomycetes</taxon>
        <taxon>Kickxellales</taxon>
        <taxon>Kickxellaceae</taxon>
        <taxon>Linderina</taxon>
    </lineage>
</organism>